<dbReference type="OMA" id="KPLYIFC"/>
<name>A0A0E0KQC7_ORYPU</name>
<accession>A0A0E0KQC7</accession>
<dbReference type="Proteomes" id="UP000026962">
    <property type="component" value="Chromosome 4"/>
</dbReference>
<dbReference type="PANTHER" id="PTHR33986">
    <property type="entry name" value="OS02G0535700 PROTEIN"/>
    <property type="match status" value="1"/>
</dbReference>
<reference evidence="1" key="2">
    <citation type="submission" date="2018-05" db="EMBL/GenBank/DDBJ databases">
        <title>OpunRS2 (Oryza punctata Reference Sequence Version 2).</title>
        <authorList>
            <person name="Zhang J."/>
            <person name="Kudrna D."/>
            <person name="Lee S."/>
            <person name="Talag J."/>
            <person name="Welchert J."/>
            <person name="Wing R.A."/>
        </authorList>
    </citation>
    <scope>NUCLEOTIDE SEQUENCE [LARGE SCALE GENOMIC DNA]</scope>
</reference>
<dbReference type="eggNOG" id="ENOG502QSHX">
    <property type="taxonomic scope" value="Eukaryota"/>
</dbReference>
<dbReference type="AlphaFoldDB" id="A0A0E0KQC7"/>
<protein>
    <submittedName>
        <fullName evidence="1">Uncharacterized protein</fullName>
    </submittedName>
</protein>
<dbReference type="InterPro" id="IPR009367">
    <property type="entry name" value="Elm1-like"/>
</dbReference>
<dbReference type="EnsemblPlants" id="OPUNC04G09990.2">
    <property type="protein sequence ID" value="OPUNC04G09990.2"/>
    <property type="gene ID" value="OPUNC04G09990"/>
</dbReference>
<dbReference type="Pfam" id="PF06258">
    <property type="entry name" value="Mito_fiss_Elm1"/>
    <property type="match status" value="1"/>
</dbReference>
<evidence type="ECO:0000313" key="2">
    <source>
        <dbReference type="Proteomes" id="UP000026962"/>
    </source>
</evidence>
<organism evidence="1">
    <name type="scientific">Oryza punctata</name>
    <name type="common">Red rice</name>
    <dbReference type="NCBI Taxonomy" id="4537"/>
    <lineage>
        <taxon>Eukaryota</taxon>
        <taxon>Viridiplantae</taxon>
        <taxon>Streptophyta</taxon>
        <taxon>Embryophyta</taxon>
        <taxon>Tracheophyta</taxon>
        <taxon>Spermatophyta</taxon>
        <taxon>Magnoliopsida</taxon>
        <taxon>Liliopsida</taxon>
        <taxon>Poales</taxon>
        <taxon>Poaceae</taxon>
        <taxon>BOP clade</taxon>
        <taxon>Oryzoideae</taxon>
        <taxon>Oryzeae</taxon>
        <taxon>Oryzinae</taxon>
        <taxon>Oryza</taxon>
    </lineage>
</organism>
<dbReference type="Gramene" id="OPUNC04G09990.2">
    <property type="protein sequence ID" value="OPUNC04G09990.2"/>
    <property type="gene ID" value="OPUNC04G09990"/>
</dbReference>
<keyword evidence="2" id="KW-1185">Reference proteome</keyword>
<proteinExistence type="predicted"/>
<dbReference type="PANTHER" id="PTHR33986:SF12">
    <property type="entry name" value="MITOCHONDRIAL FISSION PROTEIN ELM1"/>
    <property type="match status" value="1"/>
</dbReference>
<sequence>MATRPMEPLGGGGGAPEIFAGGARGSVRRAVVIGNGCAGAENQCLGLLRALGLSDRLTLYRAIRPTGGINKWLHFLPISLHKLVDQVLRQMFSSDKFATLFQGDKLAQYTVCNGQTVGLSSVLEADTKRIVTMVNDTFEKEGLALVVACGRDTISFASSIRCLAPDNVFVIQVQHPRYRVDRFDFVVTPRHDYYALTARGQREFPHLLWRWITAREPPGPNVVLTVGALHQADSAALRTAASDWHDELANSPKPLVVVNIGGPTRNCNYDVGLAKQLISSLHNVLKTCGSVRISFSRRTPHKVSDLILKEFSRHPKVYIWNGEGPNPHLGHLAWADAFIITADSVSMLSEACSTGKPVYVVGTEHCRWKFSDFHNRLHERGAVRPFTGLEDMSDNWGYPPLNDAIDVAARVREVLAERGWTVGRRSWDGVI</sequence>
<reference evidence="1" key="1">
    <citation type="submission" date="2015-04" db="UniProtKB">
        <authorList>
            <consortium name="EnsemblPlants"/>
        </authorList>
    </citation>
    <scope>IDENTIFICATION</scope>
</reference>
<dbReference type="SUPFAM" id="SSF53756">
    <property type="entry name" value="UDP-Glycosyltransferase/glycogen phosphorylase"/>
    <property type="match status" value="1"/>
</dbReference>
<evidence type="ECO:0000313" key="1">
    <source>
        <dbReference type="EnsemblPlants" id="OPUNC04G09990.2"/>
    </source>
</evidence>